<organism evidence="1 2">
    <name type="scientific">Candidatus Clostridium radicumherbarum</name>
    <dbReference type="NCBI Taxonomy" id="3381662"/>
    <lineage>
        <taxon>Bacteria</taxon>
        <taxon>Bacillati</taxon>
        <taxon>Bacillota</taxon>
        <taxon>Clostridia</taxon>
        <taxon>Eubacteriales</taxon>
        <taxon>Clostridiaceae</taxon>
        <taxon>Clostridium</taxon>
    </lineage>
</organism>
<dbReference type="Proteomes" id="UP001623661">
    <property type="component" value="Unassembled WGS sequence"/>
</dbReference>
<keyword evidence="2" id="KW-1185">Reference proteome</keyword>
<comment type="caution">
    <text evidence="1">The sequence shown here is derived from an EMBL/GenBank/DDBJ whole genome shotgun (WGS) entry which is preliminary data.</text>
</comment>
<evidence type="ECO:0000313" key="2">
    <source>
        <dbReference type="Proteomes" id="UP001623661"/>
    </source>
</evidence>
<name>A0ABW8TVB3_9CLOT</name>
<reference evidence="1 2" key="1">
    <citation type="submission" date="2024-11" db="EMBL/GenBank/DDBJ databases">
        <authorList>
            <person name="Heng Y.C."/>
            <person name="Lim A.C.H."/>
            <person name="Lee J.K.Y."/>
            <person name="Kittelmann S."/>
        </authorList>
    </citation>
    <scope>NUCLEOTIDE SEQUENCE [LARGE SCALE GENOMIC DNA]</scope>
    <source>
        <strain evidence="1 2">WILCCON 0202</strain>
    </source>
</reference>
<proteinExistence type="predicted"/>
<accession>A0ABW8TVB3</accession>
<dbReference type="EMBL" id="JBJHZY010000003">
    <property type="protein sequence ID" value="MFL0269391.1"/>
    <property type="molecule type" value="Genomic_DNA"/>
</dbReference>
<sequence>MSVSTPSVEYKVPAALNQYDYYLVDNINVYIDKLAKSEAGEIKFIIKSFLVLKYVDVEGIKLI</sequence>
<gene>
    <name evidence="1" type="ORF">ACJDUH_14980</name>
</gene>
<dbReference type="RefSeq" id="WP_406766014.1">
    <property type="nucleotide sequence ID" value="NZ_JBJHZY010000003.1"/>
</dbReference>
<evidence type="ECO:0000313" key="1">
    <source>
        <dbReference type="EMBL" id="MFL0269391.1"/>
    </source>
</evidence>
<protein>
    <submittedName>
        <fullName evidence="1">Uncharacterized protein</fullName>
    </submittedName>
</protein>